<dbReference type="InterPro" id="IPR000160">
    <property type="entry name" value="GGDEF_dom"/>
</dbReference>
<reference evidence="3" key="1">
    <citation type="submission" date="2023-06" db="EMBL/GenBank/DDBJ databases">
        <title>SYSU T00b26.</title>
        <authorList>
            <person name="Gao L."/>
            <person name="Fang B.-Z."/>
            <person name="Li W.-J."/>
        </authorList>
    </citation>
    <scope>NUCLEOTIDE SEQUENCE</scope>
    <source>
        <strain evidence="3">SYSU T00b26</strain>
    </source>
</reference>
<keyword evidence="3" id="KW-0548">Nucleotidyltransferase</keyword>
<dbReference type="Gene3D" id="3.30.70.270">
    <property type="match status" value="1"/>
</dbReference>
<feature type="transmembrane region" description="Helical" evidence="1">
    <location>
        <begin position="73"/>
        <end position="92"/>
    </location>
</feature>
<feature type="transmembrane region" description="Helical" evidence="1">
    <location>
        <begin position="99"/>
        <end position="119"/>
    </location>
</feature>
<feature type="transmembrane region" description="Helical" evidence="1">
    <location>
        <begin position="125"/>
        <end position="143"/>
    </location>
</feature>
<dbReference type="PANTHER" id="PTHR45138:SF9">
    <property type="entry name" value="DIGUANYLATE CYCLASE DGCM-RELATED"/>
    <property type="match status" value="1"/>
</dbReference>
<dbReference type="EMBL" id="JAUHPV010000001">
    <property type="protein sequence ID" value="MDN4471591.1"/>
    <property type="molecule type" value="Genomic_DNA"/>
</dbReference>
<dbReference type="SMART" id="SM00267">
    <property type="entry name" value="GGDEF"/>
    <property type="match status" value="1"/>
</dbReference>
<keyword evidence="1" id="KW-0812">Transmembrane</keyword>
<keyword evidence="1" id="KW-1133">Transmembrane helix</keyword>
<protein>
    <submittedName>
        <fullName evidence="3">GGDEF domain-containing protein</fullName>
        <ecNumber evidence="3">2.7.7.65</ecNumber>
    </submittedName>
</protein>
<comment type="caution">
    <text evidence="3">The sequence shown here is derived from an EMBL/GenBank/DDBJ whole genome shotgun (WGS) entry which is preliminary data.</text>
</comment>
<feature type="transmembrane region" description="Helical" evidence="1">
    <location>
        <begin position="183"/>
        <end position="202"/>
    </location>
</feature>
<gene>
    <name evidence="3" type="ORF">QQX04_01130</name>
</gene>
<feature type="domain" description="GGDEF" evidence="2">
    <location>
        <begin position="251"/>
        <end position="383"/>
    </location>
</feature>
<dbReference type="PROSITE" id="PS50887">
    <property type="entry name" value="GGDEF"/>
    <property type="match status" value="1"/>
</dbReference>
<evidence type="ECO:0000313" key="4">
    <source>
        <dbReference type="Proteomes" id="UP001172738"/>
    </source>
</evidence>
<dbReference type="InterPro" id="IPR043128">
    <property type="entry name" value="Rev_trsase/Diguanyl_cyclase"/>
</dbReference>
<dbReference type="RefSeq" id="WP_301125365.1">
    <property type="nucleotide sequence ID" value="NZ_JAUHPV010000001.1"/>
</dbReference>
<keyword evidence="1" id="KW-0472">Membrane</keyword>
<evidence type="ECO:0000256" key="1">
    <source>
        <dbReference type="SAM" id="Phobius"/>
    </source>
</evidence>
<dbReference type="Proteomes" id="UP001172738">
    <property type="component" value="Unassembled WGS sequence"/>
</dbReference>
<dbReference type="PANTHER" id="PTHR45138">
    <property type="entry name" value="REGULATORY COMPONENTS OF SENSORY TRANSDUCTION SYSTEM"/>
    <property type="match status" value="1"/>
</dbReference>
<feature type="transmembrane region" description="Helical" evidence="1">
    <location>
        <begin position="150"/>
        <end position="171"/>
    </location>
</feature>
<dbReference type="Pfam" id="PF00990">
    <property type="entry name" value="GGDEF"/>
    <property type="match status" value="1"/>
</dbReference>
<dbReference type="CDD" id="cd01949">
    <property type="entry name" value="GGDEF"/>
    <property type="match status" value="1"/>
</dbReference>
<keyword evidence="3" id="KW-0808">Transferase</keyword>
<name>A0ABT8FXF7_9MICO</name>
<sequence length="398" mass="43192">MESRPFPELRSWRALDRRRDGAHEPVALSPAQARSLERLDSHRTLLFARGYIVYSILTALAAVILGIATGADAVVAVLSCAAVLLVAALVATFRLPLPYGGVAVVVINVIGVVTLDLAYSGAASFDLQLFAVGLSVFVLMFGATRGLRLALTLVISGIFVLLQFVGVDGFLEPALSDERLNRISVANNLLTVSAVLVTVLVLQLRFAAARHILEGSARYGEMQATTDPLTGLVNRRPVIERLTELERDERYDYAIAVLDLDNFKDVNDAFGHDCGDAAIASVADVLADSFRDLDVVSRWGGDEFVVVIARILPSELEGLLERVRRRIENTWFGCAGKETSVTVSIGAARARPARTPHDCLAAADDALYQAKEKGRNRVVTIQHYERSSSSRLPDDPLL</sequence>
<organism evidence="3 4">
    <name type="scientific">Demequina zhanjiangensis</name>
    <dbReference type="NCBI Taxonomy" id="3051659"/>
    <lineage>
        <taxon>Bacteria</taxon>
        <taxon>Bacillati</taxon>
        <taxon>Actinomycetota</taxon>
        <taxon>Actinomycetes</taxon>
        <taxon>Micrococcales</taxon>
        <taxon>Demequinaceae</taxon>
        <taxon>Demequina</taxon>
    </lineage>
</organism>
<evidence type="ECO:0000259" key="2">
    <source>
        <dbReference type="PROSITE" id="PS50887"/>
    </source>
</evidence>
<accession>A0ABT8FXF7</accession>
<dbReference type="EC" id="2.7.7.65" evidence="3"/>
<dbReference type="InterPro" id="IPR029787">
    <property type="entry name" value="Nucleotide_cyclase"/>
</dbReference>
<evidence type="ECO:0000313" key="3">
    <source>
        <dbReference type="EMBL" id="MDN4471591.1"/>
    </source>
</evidence>
<dbReference type="GO" id="GO:0052621">
    <property type="term" value="F:diguanylate cyclase activity"/>
    <property type="evidence" value="ECO:0007669"/>
    <property type="project" value="UniProtKB-EC"/>
</dbReference>
<dbReference type="InterPro" id="IPR050469">
    <property type="entry name" value="Diguanylate_Cyclase"/>
</dbReference>
<dbReference type="NCBIfam" id="TIGR00254">
    <property type="entry name" value="GGDEF"/>
    <property type="match status" value="1"/>
</dbReference>
<feature type="transmembrane region" description="Helical" evidence="1">
    <location>
        <begin position="46"/>
        <end position="67"/>
    </location>
</feature>
<proteinExistence type="predicted"/>
<keyword evidence="4" id="KW-1185">Reference proteome</keyword>
<dbReference type="SUPFAM" id="SSF55073">
    <property type="entry name" value="Nucleotide cyclase"/>
    <property type="match status" value="1"/>
</dbReference>